<protein>
    <submittedName>
        <fullName evidence="1">Uncharacterized protein</fullName>
    </submittedName>
</protein>
<evidence type="ECO:0000313" key="1">
    <source>
        <dbReference type="EMBL" id="KAK3259168.1"/>
    </source>
</evidence>
<evidence type="ECO:0000313" key="2">
    <source>
        <dbReference type="Proteomes" id="UP001190700"/>
    </source>
</evidence>
<organism evidence="1 2">
    <name type="scientific">Cymbomonas tetramitiformis</name>
    <dbReference type="NCBI Taxonomy" id="36881"/>
    <lineage>
        <taxon>Eukaryota</taxon>
        <taxon>Viridiplantae</taxon>
        <taxon>Chlorophyta</taxon>
        <taxon>Pyramimonadophyceae</taxon>
        <taxon>Pyramimonadales</taxon>
        <taxon>Pyramimonadaceae</taxon>
        <taxon>Cymbomonas</taxon>
    </lineage>
</organism>
<dbReference type="AlphaFoldDB" id="A0AAE0FGU5"/>
<gene>
    <name evidence="1" type="ORF">CYMTET_31828</name>
</gene>
<name>A0AAE0FGU5_9CHLO</name>
<comment type="caution">
    <text evidence="1">The sequence shown here is derived from an EMBL/GenBank/DDBJ whole genome shotgun (WGS) entry which is preliminary data.</text>
</comment>
<reference evidence="1 2" key="1">
    <citation type="journal article" date="2015" name="Genome Biol. Evol.">
        <title>Comparative Genomics of a Bacterivorous Green Alga Reveals Evolutionary Causalities and Consequences of Phago-Mixotrophic Mode of Nutrition.</title>
        <authorList>
            <person name="Burns J.A."/>
            <person name="Paasch A."/>
            <person name="Narechania A."/>
            <person name="Kim E."/>
        </authorList>
    </citation>
    <scope>NUCLEOTIDE SEQUENCE [LARGE SCALE GENOMIC DNA]</scope>
    <source>
        <strain evidence="1 2">PLY_AMNH</strain>
    </source>
</reference>
<proteinExistence type="predicted"/>
<keyword evidence="2" id="KW-1185">Reference proteome</keyword>
<dbReference type="Proteomes" id="UP001190700">
    <property type="component" value="Unassembled WGS sequence"/>
</dbReference>
<accession>A0AAE0FGU5</accession>
<sequence length="298" mass="33842">MANPNVQVVLPKSLVPDEPHFTIQNYTDDTEGRVSALPLTWPINEDLALHENSRTEFYDEANKTTPFDAFVAFLAYLVSQKDSIREQGISNLRLEETVMEAFSLIPRVRISLEFERATSLGLMYVHKNMTFSDKADKDVDYNGPEIQMQAYDTTPTFVCGVFSASFVHVCETKSGLPLLLDLALHDIHGKVVFRTPCLPYVYGVTHSPVILNFLRLGPVARMFCSDNAEEKKKAQQVAHTLFAYKSLGDIDDPFLCDDWRHYGLNSTMFLFLYPSDDHETNDEVELFADYYESLGEPV</sequence>
<dbReference type="EMBL" id="LGRX02018953">
    <property type="protein sequence ID" value="KAK3259168.1"/>
    <property type="molecule type" value="Genomic_DNA"/>
</dbReference>